<dbReference type="eggNOG" id="ENOG502ZZNM">
    <property type="taxonomic scope" value="Bacteria"/>
</dbReference>
<sequence>MTLFDRATVADELQFSEFYRENLRPMIGQRIKASELRNAYLDWAAKKGRGSLSAVAIAHLMEKRGHTRRRSNGVRFLDIELNSGGGGDGNPLMAEAASMVLNAMGRQSDRERLLRMRLQDMAAQIDSLVDQLQRLQRVVASELDA</sequence>
<accession>A0A084EQ54</accession>
<reference evidence="1 2" key="1">
    <citation type="submission" date="2014-03" db="EMBL/GenBank/DDBJ databases">
        <title>Genome sequence of Sphingobium yanoikuyae B1.</title>
        <authorList>
            <person name="Gan H.M."/>
            <person name="Gan H.Y."/>
            <person name="Savka M.A."/>
        </authorList>
    </citation>
    <scope>NUCLEOTIDE SEQUENCE [LARGE SCALE GENOMIC DNA]</scope>
    <source>
        <strain evidence="1 2">B1</strain>
    </source>
</reference>
<gene>
    <name evidence="1" type="ORF">CP98_01301</name>
</gene>
<evidence type="ECO:0000313" key="2">
    <source>
        <dbReference type="Proteomes" id="UP000028534"/>
    </source>
</evidence>
<name>A0A084EQ54_SPHYA</name>
<evidence type="ECO:0000313" key="1">
    <source>
        <dbReference type="EMBL" id="KEZ20096.1"/>
    </source>
</evidence>
<dbReference type="PATRIC" id="fig|13690.10.peg.1343"/>
<dbReference type="AlphaFoldDB" id="A0A084EQ54"/>
<protein>
    <submittedName>
        <fullName evidence="1">Uncharacterized protein</fullName>
    </submittedName>
</protein>
<organism evidence="1 2">
    <name type="scientific">Sphingobium yanoikuyae</name>
    <name type="common">Sphingomonas yanoikuyae</name>
    <dbReference type="NCBI Taxonomy" id="13690"/>
    <lineage>
        <taxon>Bacteria</taxon>
        <taxon>Pseudomonadati</taxon>
        <taxon>Pseudomonadota</taxon>
        <taxon>Alphaproteobacteria</taxon>
        <taxon>Sphingomonadales</taxon>
        <taxon>Sphingomonadaceae</taxon>
        <taxon>Sphingobium</taxon>
    </lineage>
</organism>
<dbReference type="Proteomes" id="UP000028534">
    <property type="component" value="Unassembled WGS sequence"/>
</dbReference>
<dbReference type="EMBL" id="JGVR01000005">
    <property type="protein sequence ID" value="KEZ20096.1"/>
    <property type="molecule type" value="Genomic_DNA"/>
</dbReference>
<comment type="caution">
    <text evidence="1">The sequence shown here is derived from an EMBL/GenBank/DDBJ whole genome shotgun (WGS) entry which is preliminary data.</text>
</comment>
<proteinExistence type="predicted"/>